<comment type="caution">
    <text evidence="2">The sequence shown here is derived from an EMBL/GenBank/DDBJ whole genome shotgun (WGS) entry which is preliminary data.</text>
</comment>
<dbReference type="AlphaFoldDB" id="A0AAV9G0M4"/>
<evidence type="ECO:0000259" key="1">
    <source>
        <dbReference type="Pfam" id="PF01370"/>
    </source>
</evidence>
<accession>A0AAV9G0M4</accession>
<dbReference type="Gene3D" id="3.40.50.720">
    <property type="entry name" value="NAD(P)-binding Rossmann-like Domain"/>
    <property type="match status" value="1"/>
</dbReference>
<dbReference type="Proteomes" id="UP001321760">
    <property type="component" value="Unassembled WGS sequence"/>
</dbReference>
<reference evidence="2" key="2">
    <citation type="submission" date="2023-05" db="EMBL/GenBank/DDBJ databases">
        <authorList>
            <consortium name="Lawrence Berkeley National Laboratory"/>
            <person name="Steindorff A."/>
            <person name="Hensen N."/>
            <person name="Bonometti L."/>
            <person name="Westerberg I."/>
            <person name="Brannstrom I.O."/>
            <person name="Guillou S."/>
            <person name="Cros-Aarteil S."/>
            <person name="Calhoun S."/>
            <person name="Haridas S."/>
            <person name="Kuo A."/>
            <person name="Mondo S."/>
            <person name="Pangilinan J."/>
            <person name="Riley R."/>
            <person name="Labutti K."/>
            <person name="Andreopoulos B."/>
            <person name="Lipzen A."/>
            <person name="Chen C."/>
            <person name="Yanf M."/>
            <person name="Daum C."/>
            <person name="Ng V."/>
            <person name="Clum A."/>
            <person name="Ohm R."/>
            <person name="Martin F."/>
            <person name="Silar P."/>
            <person name="Natvig D."/>
            <person name="Lalanne C."/>
            <person name="Gautier V."/>
            <person name="Ament-Velasquez S.L."/>
            <person name="Kruys A."/>
            <person name="Hutchinson M.I."/>
            <person name="Powell A.J."/>
            <person name="Barry K."/>
            <person name="Miller A.N."/>
            <person name="Grigoriev I.V."/>
            <person name="Debuchy R."/>
            <person name="Gladieux P."/>
            <person name="Thoren M.H."/>
            <person name="Johannesson H."/>
        </authorList>
    </citation>
    <scope>NUCLEOTIDE SEQUENCE</scope>
    <source>
        <strain evidence="2">PSN243</strain>
    </source>
</reference>
<keyword evidence="3" id="KW-1185">Reference proteome</keyword>
<dbReference type="SUPFAM" id="SSF51735">
    <property type="entry name" value="NAD(P)-binding Rossmann-fold domains"/>
    <property type="match status" value="1"/>
</dbReference>
<evidence type="ECO:0000313" key="2">
    <source>
        <dbReference type="EMBL" id="KAK4442134.1"/>
    </source>
</evidence>
<feature type="domain" description="NAD-dependent epimerase/dehydratase" evidence="1">
    <location>
        <begin position="4"/>
        <end position="215"/>
    </location>
</feature>
<proteinExistence type="predicted"/>
<dbReference type="InterPro" id="IPR036291">
    <property type="entry name" value="NAD(P)-bd_dom_sf"/>
</dbReference>
<dbReference type="Pfam" id="PF01370">
    <property type="entry name" value="Epimerase"/>
    <property type="match status" value="1"/>
</dbReference>
<evidence type="ECO:0000313" key="3">
    <source>
        <dbReference type="Proteomes" id="UP001321760"/>
    </source>
</evidence>
<gene>
    <name evidence="2" type="ORF">QBC34DRAFT_489005</name>
</gene>
<dbReference type="InterPro" id="IPR050177">
    <property type="entry name" value="Lipid_A_modif_metabolic_enz"/>
</dbReference>
<organism evidence="2 3">
    <name type="scientific">Podospora aff. communis PSN243</name>
    <dbReference type="NCBI Taxonomy" id="3040156"/>
    <lineage>
        <taxon>Eukaryota</taxon>
        <taxon>Fungi</taxon>
        <taxon>Dikarya</taxon>
        <taxon>Ascomycota</taxon>
        <taxon>Pezizomycotina</taxon>
        <taxon>Sordariomycetes</taxon>
        <taxon>Sordariomycetidae</taxon>
        <taxon>Sordariales</taxon>
        <taxon>Podosporaceae</taxon>
        <taxon>Podospora</taxon>
    </lineage>
</organism>
<dbReference type="PANTHER" id="PTHR43245:SF13">
    <property type="entry name" value="UDP-D-APIOSE_UDP-D-XYLOSE SYNTHASE 2"/>
    <property type="match status" value="1"/>
</dbReference>
<dbReference type="PANTHER" id="PTHR43245">
    <property type="entry name" value="BIFUNCTIONAL POLYMYXIN RESISTANCE PROTEIN ARNA"/>
    <property type="match status" value="1"/>
</dbReference>
<sequence>MHLLILGGTSFVGRHISLTAVNRSHKVTLFNRGTHPAPEGTTSLVGDRLDATHGLDALDGLAFDAVLDTWSGDPEAVVRSAEKLHAKTTHYAYISSLSVYDLDPAAKRGDGALWDESAPLFDTKAPDARNSEYQCNKRAAEIAVQERGFPKTLIVRPGVILGPHEATFIEKGRLTWWLSRLSRGGRTLAPGPGTMGLQFVDARDLAEFVVRGFESGLEGVYNAISEVGGVTMGGLLETGRKATGSKAELVWKTPRDIIAAGIQPWIELPLWLDEDSDSYSTVYQWDATKARTNGLGCRLPEETVLDTWDWMVDGELKPVPAPAGTKGLLGLSFEKEQKVLN</sequence>
<dbReference type="EMBL" id="MU866031">
    <property type="protein sequence ID" value="KAK4442134.1"/>
    <property type="molecule type" value="Genomic_DNA"/>
</dbReference>
<reference evidence="2" key="1">
    <citation type="journal article" date="2023" name="Mol. Phylogenet. Evol.">
        <title>Genome-scale phylogeny and comparative genomics of the fungal order Sordariales.</title>
        <authorList>
            <person name="Hensen N."/>
            <person name="Bonometti L."/>
            <person name="Westerberg I."/>
            <person name="Brannstrom I.O."/>
            <person name="Guillou S."/>
            <person name="Cros-Aarteil S."/>
            <person name="Calhoun S."/>
            <person name="Haridas S."/>
            <person name="Kuo A."/>
            <person name="Mondo S."/>
            <person name="Pangilinan J."/>
            <person name="Riley R."/>
            <person name="LaButti K."/>
            <person name="Andreopoulos B."/>
            <person name="Lipzen A."/>
            <person name="Chen C."/>
            <person name="Yan M."/>
            <person name="Daum C."/>
            <person name="Ng V."/>
            <person name="Clum A."/>
            <person name="Steindorff A."/>
            <person name="Ohm R.A."/>
            <person name="Martin F."/>
            <person name="Silar P."/>
            <person name="Natvig D.O."/>
            <person name="Lalanne C."/>
            <person name="Gautier V."/>
            <person name="Ament-Velasquez S.L."/>
            <person name="Kruys A."/>
            <person name="Hutchinson M.I."/>
            <person name="Powell A.J."/>
            <person name="Barry K."/>
            <person name="Miller A.N."/>
            <person name="Grigoriev I.V."/>
            <person name="Debuchy R."/>
            <person name="Gladieux P."/>
            <person name="Hiltunen Thoren M."/>
            <person name="Johannesson H."/>
        </authorList>
    </citation>
    <scope>NUCLEOTIDE SEQUENCE</scope>
    <source>
        <strain evidence="2">PSN243</strain>
    </source>
</reference>
<protein>
    <recommendedName>
        <fullName evidence="1">NAD-dependent epimerase/dehydratase domain-containing protein</fullName>
    </recommendedName>
</protein>
<name>A0AAV9G0M4_9PEZI</name>
<dbReference type="InterPro" id="IPR001509">
    <property type="entry name" value="Epimerase_deHydtase"/>
</dbReference>